<dbReference type="EMBL" id="CM000132">
    <property type="protein sequence ID" value="EEC82256.1"/>
    <property type="molecule type" value="Genomic_DNA"/>
</dbReference>
<gene>
    <name evidence="1" type="ORF">OsI_26447</name>
</gene>
<dbReference type="Gramene" id="BGIOSGA025932-TA">
    <property type="protein sequence ID" value="BGIOSGA025932-PA"/>
    <property type="gene ID" value="BGIOSGA025932"/>
</dbReference>
<keyword evidence="2" id="KW-1185">Reference proteome</keyword>
<dbReference type="HOGENOM" id="CLU_2241082_0_0_1"/>
<organism evidence="1 2">
    <name type="scientific">Oryza sativa subsp. indica</name>
    <name type="common">Rice</name>
    <dbReference type="NCBI Taxonomy" id="39946"/>
    <lineage>
        <taxon>Eukaryota</taxon>
        <taxon>Viridiplantae</taxon>
        <taxon>Streptophyta</taxon>
        <taxon>Embryophyta</taxon>
        <taxon>Tracheophyta</taxon>
        <taxon>Spermatophyta</taxon>
        <taxon>Magnoliopsida</taxon>
        <taxon>Liliopsida</taxon>
        <taxon>Poales</taxon>
        <taxon>Poaceae</taxon>
        <taxon>BOP clade</taxon>
        <taxon>Oryzoideae</taxon>
        <taxon>Oryzeae</taxon>
        <taxon>Oryzinae</taxon>
        <taxon>Oryza</taxon>
        <taxon>Oryza sativa</taxon>
    </lineage>
</organism>
<accession>B8B7A2</accession>
<dbReference type="STRING" id="39946.B8B7A2"/>
<dbReference type="Proteomes" id="UP000007015">
    <property type="component" value="Chromosome 7"/>
</dbReference>
<sequence>MSSPEQEPIYDLPQLADELLEEIFLRIASPADLAPASAASSPSYLGVGNAAVMICSVALQISSKLSFAQNGFWLVWFNEKECSGARKEYLGRHEATTDGGGIYQY</sequence>
<dbReference type="AlphaFoldDB" id="B8B7A2"/>
<proteinExistence type="predicted"/>
<evidence type="ECO:0000313" key="1">
    <source>
        <dbReference type="EMBL" id="EEC82256.1"/>
    </source>
</evidence>
<name>B8B7A2_ORYSI</name>
<protein>
    <submittedName>
        <fullName evidence="1">Uncharacterized protein</fullName>
    </submittedName>
</protein>
<reference evidence="1 2" key="1">
    <citation type="journal article" date="2005" name="PLoS Biol.">
        <title>The genomes of Oryza sativa: a history of duplications.</title>
        <authorList>
            <person name="Yu J."/>
            <person name="Wang J."/>
            <person name="Lin W."/>
            <person name="Li S."/>
            <person name="Li H."/>
            <person name="Zhou J."/>
            <person name="Ni P."/>
            <person name="Dong W."/>
            <person name="Hu S."/>
            <person name="Zeng C."/>
            <person name="Zhang J."/>
            <person name="Zhang Y."/>
            <person name="Li R."/>
            <person name="Xu Z."/>
            <person name="Li S."/>
            <person name="Li X."/>
            <person name="Zheng H."/>
            <person name="Cong L."/>
            <person name="Lin L."/>
            <person name="Yin J."/>
            <person name="Geng J."/>
            <person name="Li G."/>
            <person name="Shi J."/>
            <person name="Liu J."/>
            <person name="Lv H."/>
            <person name="Li J."/>
            <person name="Wang J."/>
            <person name="Deng Y."/>
            <person name="Ran L."/>
            <person name="Shi X."/>
            <person name="Wang X."/>
            <person name="Wu Q."/>
            <person name="Li C."/>
            <person name="Ren X."/>
            <person name="Wang J."/>
            <person name="Wang X."/>
            <person name="Li D."/>
            <person name="Liu D."/>
            <person name="Zhang X."/>
            <person name="Ji Z."/>
            <person name="Zhao W."/>
            <person name="Sun Y."/>
            <person name="Zhang Z."/>
            <person name="Bao J."/>
            <person name="Han Y."/>
            <person name="Dong L."/>
            <person name="Ji J."/>
            <person name="Chen P."/>
            <person name="Wu S."/>
            <person name="Liu J."/>
            <person name="Xiao Y."/>
            <person name="Bu D."/>
            <person name="Tan J."/>
            <person name="Yang L."/>
            <person name="Ye C."/>
            <person name="Zhang J."/>
            <person name="Xu J."/>
            <person name="Zhou Y."/>
            <person name="Yu Y."/>
            <person name="Zhang B."/>
            <person name="Zhuang S."/>
            <person name="Wei H."/>
            <person name="Liu B."/>
            <person name="Lei M."/>
            <person name="Yu H."/>
            <person name="Li Y."/>
            <person name="Xu H."/>
            <person name="Wei S."/>
            <person name="He X."/>
            <person name="Fang L."/>
            <person name="Zhang Z."/>
            <person name="Zhang Y."/>
            <person name="Huang X."/>
            <person name="Su Z."/>
            <person name="Tong W."/>
            <person name="Li J."/>
            <person name="Tong Z."/>
            <person name="Li S."/>
            <person name="Ye J."/>
            <person name="Wang L."/>
            <person name="Fang L."/>
            <person name="Lei T."/>
            <person name="Chen C."/>
            <person name="Chen H."/>
            <person name="Xu Z."/>
            <person name="Li H."/>
            <person name="Huang H."/>
            <person name="Zhang F."/>
            <person name="Xu H."/>
            <person name="Li N."/>
            <person name="Zhao C."/>
            <person name="Li S."/>
            <person name="Dong L."/>
            <person name="Huang Y."/>
            <person name="Li L."/>
            <person name="Xi Y."/>
            <person name="Qi Q."/>
            <person name="Li W."/>
            <person name="Zhang B."/>
            <person name="Hu W."/>
            <person name="Zhang Y."/>
            <person name="Tian X."/>
            <person name="Jiao Y."/>
            <person name="Liang X."/>
            <person name="Jin J."/>
            <person name="Gao L."/>
            <person name="Zheng W."/>
            <person name="Hao B."/>
            <person name="Liu S."/>
            <person name="Wang W."/>
            <person name="Yuan L."/>
            <person name="Cao M."/>
            <person name="McDermott J."/>
            <person name="Samudrala R."/>
            <person name="Wang J."/>
            <person name="Wong G.K."/>
            <person name="Yang H."/>
        </authorList>
    </citation>
    <scope>NUCLEOTIDE SEQUENCE [LARGE SCALE GENOMIC DNA]</scope>
    <source>
        <strain evidence="2">cv. 93-11</strain>
    </source>
</reference>
<evidence type="ECO:0000313" key="2">
    <source>
        <dbReference type="Proteomes" id="UP000007015"/>
    </source>
</evidence>